<evidence type="ECO:0000313" key="1">
    <source>
        <dbReference type="EMBL" id="QQZ50764.1"/>
    </source>
</evidence>
<dbReference type="InterPro" id="IPR036938">
    <property type="entry name" value="PAP2/HPO_sf"/>
</dbReference>
<dbReference type="EMBL" id="CP068570">
    <property type="protein sequence ID" value="QQZ50764.1"/>
    <property type="molecule type" value="Genomic_DNA"/>
</dbReference>
<sequence>MAAGKQVGDSRVICGVHFQSDIEAGRTLASAMVARLHGDPDFQRDLAAARQELARAPAMTCPA</sequence>
<dbReference type="SUPFAM" id="SSF48317">
    <property type="entry name" value="Acid phosphatase/Vanadium-dependent haloperoxidase"/>
    <property type="match status" value="1"/>
</dbReference>
<accession>A0A974S8U2</accession>
<reference evidence="1" key="1">
    <citation type="submission" date="2021-01" db="EMBL/GenBank/DDBJ databases">
        <title>Genome sequence of Phenylobacterium sp. 20VBR1 isolated from a valley glaceir, Ny-Alesund, Svalbard.</title>
        <authorList>
            <person name="Thomas F.A."/>
            <person name="Krishnan K.P."/>
            <person name="Sinha R.K."/>
        </authorList>
    </citation>
    <scope>NUCLEOTIDE SEQUENCE</scope>
    <source>
        <strain evidence="1">20VBR1</strain>
    </source>
</reference>
<dbReference type="AlphaFoldDB" id="A0A974S8U2"/>
<dbReference type="Gene3D" id="1.20.144.10">
    <property type="entry name" value="Phosphatidic acid phosphatase type 2/haloperoxidase"/>
    <property type="match status" value="1"/>
</dbReference>
<gene>
    <name evidence="1" type="ORF">JKL49_05215</name>
</gene>
<evidence type="ECO:0008006" key="2">
    <source>
        <dbReference type="Google" id="ProtNLM"/>
    </source>
</evidence>
<protein>
    <recommendedName>
        <fullName evidence="2">Acid phosphatase</fullName>
    </recommendedName>
</protein>
<proteinExistence type="predicted"/>
<organism evidence="1">
    <name type="scientific">Phenylobacterium glaciei</name>
    <dbReference type="NCBI Taxonomy" id="2803784"/>
    <lineage>
        <taxon>Bacteria</taxon>
        <taxon>Pseudomonadati</taxon>
        <taxon>Pseudomonadota</taxon>
        <taxon>Alphaproteobacteria</taxon>
        <taxon>Caulobacterales</taxon>
        <taxon>Caulobacteraceae</taxon>
        <taxon>Phenylobacterium</taxon>
    </lineage>
</organism>
<name>A0A974S8U2_9CAUL</name>